<evidence type="ECO:0000256" key="4">
    <source>
        <dbReference type="ARBA" id="ARBA00023239"/>
    </source>
</evidence>
<dbReference type="FunFam" id="1.10.275.10:FF:000001">
    <property type="entry name" value="Fumarate hydratase, mitochondrial"/>
    <property type="match status" value="1"/>
</dbReference>
<reference evidence="8 9" key="1">
    <citation type="submission" date="2019-02" db="EMBL/GenBank/DDBJ databases">
        <title>Deep-cultivation of Planctomycetes and their phenomic and genomic characterization uncovers novel biology.</title>
        <authorList>
            <person name="Wiegand S."/>
            <person name="Jogler M."/>
            <person name="Boedeker C."/>
            <person name="Pinto D."/>
            <person name="Vollmers J."/>
            <person name="Rivas-Marin E."/>
            <person name="Kohn T."/>
            <person name="Peeters S.H."/>
            <person name="Heuer A."/>
            <person name="Rast P."/>
            <person name="Oberbeckmann S."/>
            <person name="Bunk B."/>
            <person name="Jeske O."/>
            <person name="Meyerdierks A."/>
            <person name="Storesund J.E."/>
            <person name="Kallscheuer N."/>
            <person name="Luecker S."/>
            <person name="Lage O.M."/>
            <person name="Pohl T."/>
            <person name="Merkel B.J."/>
            <person name="Hornburger P."/>
            <person name="Mueller R.-W."/>
            <person name="Bruemmer F."/>
            <person name="Labrenz M."/>
            <person name="Spormann A.M."/>
            <person name="Op den Camp H."/>
            <person name="Overmann J."/>
            <person name="Amann R."/>
            <person name="Jetten M.S.M."/>
            <person name="Mascher T."/>
            <person name="Medema M.H."/>
            <person name="Devos D.P."/>
            <person name="Kaster A.-K."/>
            <person name="Ovreas L."/>
            <person name="Rohde M."/>
            <person name="Galperin M.Y."/>
            <person name="Jogler C."/>
        </authorList>
    </citation>
    <scope>NUCLEOTIDE SEQUENCE [LARGE SCALE GENOMIC DNA]</scope>
    <source>
        <strain evidence="8 9">Spa11</strain>
    </source>
</reference>
<keyword evidence="4 5" id="KW-0456">Lyase</keyword>
<dbReference type="AlphaFoldDB" id="A0A518K4I9"/>
<evidence type="ECO:0000256" key="3">
    <source>
        <dbReference type="ARBA" id="ARBA00022532"/>
    </source>
</evidence>
<feature type="active site" evidence="5">
    <location>
        <position position="352"/>
    </location>
</feature>
<dbReference type="EC" id="4.2.1.2" evidence="5"/>
<evidence type="ECO:0000259" key="6">
    <source>
        <dbReference type="Pfam" id="PF00206"/>
    </source>
</evidence>
<evidence type="ECO:0000313" key="9">
    <source>
        <dbReference type="Proteomes" id="UP000316426"/>
    </source>
</evidence>
<dbReference type="InterPro" id="IPR000362">
    <property type="entry name" value="Fumarate_lyase_fam"/>
</dbReference>
<comment type="function">
    <text evidence="5">Involved in the TCA cycle. Catalyzes the stereospecific interconversion of fumarate to L-malate.</text>
</comment>
<evidence type="ECO:0000256" key="2">
    <source>
        <dbReference type="ARBA" id="ARBA00022490"/>
    </source>
</evidence>
<dbReference type="Gene3D" id="1.20.200.10">
    <property type="entry name" value="Fumarase/aspartase (Central domain)"/>
    <property type="match status" value="1"/>
</dbReference>
<comment type="similarity">
    <text evidence="1 5">Belongs to the class-II fumarase/aspartase family. Fumarase subfamily.</text>
</comment>
<dbReference type="InterPro" id="IPR018951">
    <property type="entry name" value="Fumarase_C_C"/>
</dbReference>
<comment type="catalytic activity">
    <reaction evidence="5">
        <text>(S)-malate = fumarate + H2O</text>
        <dbReference type="Rhea" id="RHEA:12460"/>
        <dbReference type="ChEBI" id="CHEBI:15377"/>
        <dbReference type="ChEBI" id="CHEBI:15589"/>
        <dbReference type="ChEBI" id="CHEBI:29806"/>
        <dbReference type="EC" id="4.2.1.2"/>
    </reaction>
</comment>
<dbReference type="Gene3D" id="1.10.40.30">
    <property type="entry name" value="Fumarase/aspartase (C-terminal domain)"/>
    <property type="match status" value="1"/>
</dbReference>
<dbReference type="PANTHER" id="PTHR11444">
    <property type="entry name" value="ASPARTATEAMMONIA/ARGININOSUCCINATE/ADENYLOSUCCINATE LYASE"/>
    <property type="match status" value="1"/>
</dbReference>
<feature type="domain" description="Fumarate lyase N-terminal" evidence="6">
    <location>
        <begin position="18"/>
        <end position="260"/>
    </location>
</feature>
<comment type="pathway">
    <text evidence="5">Carbohydrate metabolism; tricarboxylic acid cycle; (S)-malate from fumarate: step 1/1.</text>
</comment>
<feature type="binding site" evidence="5">
    <location>
        <position position="353"/>
    </location>
    <ligand>
        <name>substrate</name>
    </ligand>
</feature>
<dbReference type="UniPathway" id="UPA00223">
    <property type="reaction ID" value="UER01007"/>
</dbReference>
<feature type="binding site" evidence="5">
    <location>
        <begin position="147"/>
        <end position="149"/>
    </location>
    <ligand>
        <name>substrate</name>
    </ligand>
</feature>
<organism evidence="8 9">
    <name type="scientific">Botrimarina mediterranea</name>
    <dbReference type="NCBI Taxonomy" id="2528022"/>
    <lineage>
        <taxon>Bacteria</taxon>
        <taxon>Pseudomonadati</taxon>
        <taxon>Planctomycetota</taxon>
        <taxon>Planctomycetia</taxon>
        <taxon>Pirellulales</taxon>
        <taxon>Lacipirellulaceae</taxon>
        <taxon>Botrimarina</taxon>
    </lineage>
</organism>
<comment type="miscellaneous">
    <text evidence="5">There are 2 substrate-binding sites: the catalytic A site, and the non-catalytic B site that may play a role in the transfer of substrate or product between the active site and the solvent. Alternatively, the B site may bind allosteric effectors.</text>
</comment>
<feature type="active site" description="Proton donor/acceptor" evidence="5">
    <location>
        <position position="195"/>
    </location>
</feature>
<name>A0A518K4I9_9BACT</name>
<keyword evidence="2 5" id="KW-0963">Cytoplasm</keyword>
<feature type="binding site" description="in site B" evidence="5">
    <location>
        <begin position="137"/>
        <end position="140"/>
    </location>
    <ligand>
        <name>substrate</name>
    </ligand>
</feature>
<feature type="binding site" evidence="5">
    <location>
        <position position="194"/>
    </location>
    <ligand>
        <name>substrate</name>
    </ligand>
</feature>
<evidence type="ECO:0000256" key="1">
    <source>
        <dbReference type="ARBA" id="ARBA00009084"/>
    </source>
</evidence>
<sequence length="502" mass="53033">MSSTKTNAATRTERDTMGEMQVPADALYGASTARAVENFPIANRPLAPAVIHAFGHLKAACAQANKELGKLDTRLADAIVAAAAEVAQGKHDQHFPVDIYQTGSGTSTNMNANEVIASLANEKLGLGLTTKADGGVHPNDHVNMGQSSNDTFPTAMCIAATMAIGPLLEALDRLEDELAQKAEEWDGIVKIGRTHLMDATPIRVGQVFSGYASQVAGAFEQAATAHMVVRSNLPIGGTAVGTGINTHPEFAGRVAAALTERLELGLPEADDNFGEEYDEDDFDESYVDDGGFLEAADHAEAQAAKDDFVEAHACLKTIAVSLSKIANDIRWLGSGPRSGIGELILPAIQPGSSIMPGKVNPVICESMMQVACRVIGNDATVTMAGMGGIGSIFELNVAMPVMIEAFLESASLLTNVSNVFVDKLLVDLEVNEPRCAELLDASLMTITALAPEIGYEKCAALAKQAHKENKTIKQLVGELGLMAPERLAELMDYESMTRPEAG</sequence>
<dbReference type="GO" id="GO:0006099">
    <property type="term" value="P:tricarboxylic acid cycle"/>
    <property type="evidence" value="ECO:0007669"/>
    <property type="project" value="UniProtKB-UniRule"/>
</dbReference>
<dbReference type="PRINTS" id="PR00149">
    <property type="entry name" value="FUMRATELYASE"/>
</dbReference>
<dbReference type="InterPro" id="IPR022761">
    <property type="entry name" value="Fumarate_lyase_N"/>
</dbReference>
<dbReference type="Pfam" id="PF00206">
    <property type="entry name" value="Lyase_1"/>
    <property type="match status" value="2"/>
</dbReference>
<comment type="subcellular location">
    <subcellularLocation>
        <location evidence="5">Cytoplasm</location>
    </subcellularLocation>
</comment>
<dbReference type="InterPro" id="IPR024083">
    <property type="entry name" value="Fumarase/histidase_N"/>
</dbReference>
<comment type="subunit">
    <text evidence="5">Homotetramer.</text>
</comment>
<dbReference type="GO" id="GO:0005737">
    <property type="term" value="C:cytoplasm"/>
    <property type="evidence" value="ECO:0007669"/>
    <property type="project" value="UniProtKB-SubCell"/>
</dbReference>
<dbReference type="GO" id="GO:0006106">
    <property type="term" value="P:fumarate metabolic process"/>
    <property type="evidence" value="ECO:0007669"/>
    <property type="project" value="InterPro"/>
</dbReference>
<dbReference type="InterPro" id="IPR020557">
    <property type="entry name" value="Fumarate_lyase_CS"/>
</dbReference>
<accession>A0A518K4I9</accession>
<feature type="site" description="Important for catalytic activity" evidence="5">
    <location>
        <position position="365"/>
    </location>
</feature>
<dbReference type="PROSITE" id="PS00163">
    <property type="entry name" value="FUMARATE_LYASES"/>
    <property type="match status" value="1"/>
</dbReference>
<keyword evidence="3 5" id="KW-0816">Tricarboxylic acid cycle</keyword>
<evidence type="ECO:0000259" key="7">
    <source>
        <dbReference type="Pfam" id="PF10415"/>
    </source>
</evidence>
<dbReference type="KEGG" id="bmei:Spa11_08560"/>
<dbReference type="GO" id="GO:0004333">
    <property type="term" value="F:fumarate hydratase activity"/>
    <property type="evidence" value="ECO:0007669"/>
    <property type="project" value="UniProtKB-UniRule"/>
</dbReference>
<evidence type="ECO:0000313" key="8">
    <source>
        <dbReference type="EMBL" id="QDV72675.1"/>
    </source>
</evidence>
<dbReference type="SUPFAM" id="SSF48557">
    <property type="entry name" value="L-aspartase-like"/>
    <property type="match status" value="1"/>
</dbReference>
<protein>
    <recommendedName>
        <fullName evidence="5">Fumarate hydratase class II</fullName>
        <shortName evidence="5">Fumarase C</shortName>
        <ecNumber evidence="5">4.2.1.2</ecNumber>
    </recommendedName>
    <alternativeName>
        <fullName evidence="5">Aerobic fumarase</fullName>
    </alternativeName>
    <alternativeName>
        <fullName evidence="5">Iron-independent fumarase</fullName>
    </alternativeName>
</protein>
<dbReference type="Pfam" id="PF10415">
    <property type="entry name" value="FumaraseC_C"/>
    <property type="match status" value="1"/>
</dbReference>
<dbReference type="Proteomes" id="UP000316426">
    <property type="component" value="Chromosome"/>
</dbReference>
<dbReference type="InterPro" id="IPR005677">
    <property type="entry name" value="Fum_hydII"/>
</dbReference>
<dbReference type="InterPro" id="IPR008948">
    <property type="entry name" value="L-Aspartase-like"/>
</dbReference>
<dbReference type="RefSeq" id="WP_145108346.1">
    <property type="nucleotide sequence ID" value="NZ_CP036349.1"/>
</dbReference>
<evidence type="ECO:0000256" key="5">
    <source>
        <dbReference type="HAMAP-Rule" id="MF_00743"/>
    </source>
</evidence>
<dbReference type="FunFam" id="1.10.40.30:FF:000002">
    <property type="entry name" value="Fumarate hydratase class II"/>
    <property type="match status" value="1"/>
</dbReference>
<dbReference type="PANTHER" id="PTHR11444:SF22">
    <property type="entry name" value="FUMARATE HYDRATASE CLASS II"/>
    <property type="match status" value="1"/>
</dbReference>
<keyword evidence="9" id="KW-1185">Reference proteome</keyword>
<feature type="domain" description="Fumarate lyase N-terminal" evidence="6">
    <location>
        <begin position="294"/>
        <end position="376"/>
    </location>
</feature>
<feature type="binding site" evidence="5">
    <location>
        <begin position="358"/>
        <end position="360"/>
    </location>
    <ligand>
        <name>substrate</name>
    </ligand>
</feature>
<gene>
    <name evidence="5 8" type="primary">fumC</name>
    <name evidence="8" type="ORF">Spa11_08560</name>
</gene>
<proteinExistence type="inferred from homology"/>
<dbReference type="EMBL" id="CP036349">
    <property type="protein sequence ID" value="QDV72675.1"/>
    <property type="molecule type" value="Genomic_DNA"/>
</dbReference>
<feature type="domain" description="Fumarase C C-terminal" evidence="7">
    <location>
        <begin position="446"/>
        <end position="498"/>
    </location>
</feature>
<dbReference type="Gene3D" id="1.10.275.10">
    <property type="entry name" value="Fumarase/aspartase (N-terminal domain)"/>
    <property type="match status" value="1"/>
</dbReference>
<feature type="binding site" evidence="5">
    <location>
        <begin position="104"/>
        <end position="106"/>
    </location>
    <ligand>
        <name>substrate</name>
    </ligand>
</feature>
<dbReference type="HAMAP" id="MF_00743">
    <property type="entry name" value="FumaraseC"/>
    <property type="match status" value="1"/>
</dbReference>